<evidence type="ECO:0000256" key="8">
    <source>
        <dbReference type="ARBA" id="ARBA00022729"/>
    </source>
</evidence>
<feature type="compositionally biased region" description="Low complexity" evidence="15">
    <location>
        <begin position="94"/>
        <end position="109"/>
    </location>
</feature>
<evidence type="ECO:0000256" key="2">
    <source>
        <dbReference type="ARBA" id="ARBA00004589"/>
    </source>
</evidence>
<feature type="transmembrane region" description="Helical" evidence="16">
    <location>
        <begin position="316"/>
        <end position="342"/>
    </location>
</feature>
<evidence type="ECO:0000256" key="14">
    <source>
        <dbReference type="PROSITE-ProRule" id="PRU01356"/>
    </source>
</evidence>
<evidence type="ECO:0000313" key="19">
    <source>
        <dbReference type="Proteomes" id="UP000813444"/>
    </source>
</evidence>
<evidence type="ECO:0000256" key="9">
    <source>
        <dbReference type="ARBA" id="ARBA00022989"/>
    </source>
</evidence>
<evidence type="ECO:0000256" key="15">
    <source>
        <dbReference type="SAM" id="MobiDB-lite"/>
    </source>
</evidence>
<keyword evidence="9 16" id="KW-1133">Transmembrane helix</keyword>
<dbReference type="PANTHER" id="PTHR33048">
    <property type="entry name" value="PTH11-LIKE INTEGRAL MEMBRANE PROTEIN (AFU_ORTHOLOGUE AFUA_5G11245)"/>
    <property type="match status" value="1"/>
</dbReference>
<feature type="transmembrane region" description="Helical" evidence="16">
    <location>
        <begin position="434"/>
        <end position="461"/>
    </location>
</feature>
<dbReference type="GO" id="GO:0046872">
    <property type="term" value="F:metal ion binding"/>
    <property type="evidence" value="ECO:0007669"/>
    <property type="project" value="UniProtKB-UniRule"/>
</dbReference>
<evidence type="ECO:0000256" key="4">
    <source>
        <dbReference type="ARBA" id="ARBA00010031"/>
    </source>
</evidence>
<dbReference type="Proteomes" id="UP000813444">
    <property type="component" value="Unassembled WGS sequence"/>
</dbReference>
<reference evidence="18" key="1">
    <citation type="journal article" date="2021" name="Nat. Commun.">
        <title>Genetic determinants of endophytism in the Arabidopsis root mycobiome.</title>
        <authorList>
            <person name="Mesny F."/>
            <person name="Miyauchi S."/>
            <person name="Thiergart T."/>
            <person name="Pickel B."/>
            <person name="Atanasova L."/>
            <person name="Karlsson M."/>
            <person name="Huettel B."/>
            <person name="Barry K.W."/>
            <person name="Haridas S."/>
            <person name="Chen C."/>
            <person name="Bauer D."/>
            <person name="Andreopoulos W."/>
            <person name="Pangilinan J."/>
            <person name="LaButti K."/>
            <person name="Riley R."/>
            <person name="Lipzen A."/>
            <person name="Clum A."/>
            <person name="Drula E."/>
            <person name="Henrissat B."/>
            <person name="Kohler A."/>
            <person name="Grigoriev I.V."/>
            <person name="Martin F.M."/>
            <person name="Hacquard S."/>
        </authorList>
    </citation>
    <scope>NUCLEOTIDE SEQUENCE</scope>
    <source>
        <strain evidence="18">MPI-CAGE-CH-0235</strain>
    </source>
</reference>
<feature type="transmembrane region" description="Helical" evidence="16">
    <location>
        <begin position="282"/>
        <end position="304"/>
    </location>
</feature>
<feature type="compositionally biased region" description="Basic and acidic residues" evidence="15">
    <location>
        <begin position="544"/>
        <end position="564"/>
    </location>
</feature>
<keyword evidence="5" id="KW-0964">Secreted</keyword>
<evidence type="ECO:0000256" key="11">
    <source>
        <dbReference type="ARBA" id="ARBA00023157"/>
    </source>
</evidence>
<proteinExistence type="inferred from homology"/>
<evidence type="ECO:0000256" key="13">
    <source>
        <dbReference type="ARBA" id="ARBA00038359"/>
    </source>
</evidence>
<dbReference type="GO" id="GO:0098552">
    <property type="term" value="C:side of membrane"/>
    <property type="evidence" value="ECO:0007669"/>
    <property type="project" value="UniProtKB-KW"/>
</dbReference>
<keyword evidence="6" id="KW-0325">Glycoprotein</keyword>
<name>A0A8K0SJV2_9HYPO</name>
<keyword evidence="7 16" id="KW-0812">Transmembrane</keyword>
<dbReference type="Pfam" id="PF05730">
    <property type="entry name" value="CFEM"/>
    <property type="match status" value="1"/>
</dbReference>
<keyword evidence="6" id="KW-0336">GPI-anchor</keyword>
<evidence type="ECO:0000259" key="17">
    <source>
        <dbReference type="PROSITE" id="PS52012"/>
    </source>
</evidence>
<keyword evidence="8" id="KW-0732">Signal</keyword>
<keyword evidence="11 14" id="KW-1015">Disulfide bond</keyword>
<feature type="binding site" description="axial binding residue" evidence="14">
    <location>
        <position position="151"/>
    </location>
    <ligand>
        <name>heme</name>
        <dbReference type="ChEBI" id="CHEBI:30413"/>
    </ligand>
    <ligandPart>
        <name>Fe</name>
        <dbReference type="ChEBI" id="CHEBI:18248"/>
    </ligandPart>
</feature>
<feature type="compositionally biased region" description="Basic and acidic residues" evidence="15">
    <location>
        <begin position="476"/>
        <end position="486"/>
    </location>
</feature>
<comment type="subcellular location">
    <subcellularLocation>
        <location evidence="2">Membrane</location>
        <topology evidence="2">Lipid-anchor</topology>
        <topology evidence="2">GPI-anchor</topology>
    </subcellularLocation>
    <subcellularLocation>
        <location evidence="1">Membrane</location>
        <topology evidence="1">Multi-pass membrane protein</topology>
    </subcellularLocation>
    <subcellularLocation>
        <location evidence="3">Secreted</location>
    </subcellularLocation>
</comment>
<dbReference type="InterPro" id="IPR008427">
    <property type="entry name" value="Extracellular_membr_CFEM_dom"/>
</dbReference>
<keyword evidence="10 16" id="KW-0472">Membrane</keyword>
<evidence type="ECO:0000256" key="3">
    <source>
        <dbReference type="ARBA" id="ARBA00004613"/>
    </source>
</evidence>
<comment type="caution">
    <text evidence="14">Lacks conserved residue(s) required for the propagation of feature annotation.</text>
</comment>
<accession>A0A8K0SJV2</accession>
<dbReference type="InterPro" id="IPR052337">
    <property type="entry name" value="SAT4-like"/>
</dbReference>
<dbReference type="PROSITE" id="PS52012">
    <property type="entry name" value="CFEM"/>
    <property type="match status" value="1"/>
</dbReference>
<organism evidence="18 19">
    <name type="scientific">Stachybotrys elegans</name>
    <dbReference type="NCBI Taxonomy" id="80388"/>
    <lineage>
        <taxon>Eukaryota</taxon>
        <taxon>Fungi</taxon>
        <taxon>Dikarya</taxon>
        <taxon>Ascomycota</taxon>
        <taxon>Pezizomycotina</taxon>
        <taxon>Sordariomycetes</taxon>
        <taxon>Hypocreomycetidae</taxon>
        <taxon>Hypocreales</taxon>
        <taxon>Stachybotryaceae</taxon>
        <taxon>Stachybotrys</taxon>
    </lineage>
</organism>
<sequence>MALVLRQCVSVSPSQFDCRALGDSKDAEERAQKLTTLGGGDDVVDELYGMNDSVHCQILTTEDSTMVRWPKLLALVAWSSTCMAAAVPHLISTPPSNSTAPSPGNSSTSPHHDSPSTPPNNGPSLIPAPVPLCATLCFVQGAAAVGCSVVDVPCLCAHQDELRPNIQPCIVENCSVPEQLQALNASMANCGIHNPDEGPWLARSTWTLFALACLAGLLRIISRMRSYFVTTGTGWDDLTMLLTLGVDLGQQVLLELAIHQMLGKDVWSLPIAQLTEGWRLFYISEFFFTGGAASSKVMVLCLYLRIFPVDQFRRQCYAVLILVAIYYVAFTISTATLCRPASYFWTNWNPELETVGKCGNIYLHIMFSFIASAILDLAIFLMPIPQVLKLQMTLKKRIAICCIFATGLFVTACSIIRTVLFIQTYSAYNSTREFSYFIFWTQLELNLAIICSCMPALSLMFRRFRSRLRGSNSSDVPKHYVHKDSQQSKSSEGSGKKRHGTWQGFTDVIATQRQPDADEPLHDKDNHSRSEDTELSLIVTNGPEESRRSQSRERKDQTVAHEYL</sequence>
<keyword evidence="19" id="KW-1185">Reference proteome</keyword>
<dbReference type="AlphaFoldDB" id="A0A8K0SJV2"/>
<dbReference type="InterPro" id="IPR049326">
    <property type="entry name" value="Rhodopsin_dom_fungi"/>
</dbReference>
<evidence type="ECO:0000256" key="16">
    <source>
        <dbReference type="SAM" id="Phobius"/>
    </source>
</evidence>
<evidence type="ECO:0000256" key="5">
    <source>
        <dbReference type="ARBA" id="ARBA00022525"/>
    </source>
</evidence>
<gene>
    <name evidence="18" type="ORF">B0I35DRAFT_482624</name>
</gene>
<keyword evidence="14" id="KW-0408">Iron</keyword>
<evidence type="ECO:0000256" key="6">
    <source>
        <dbReference type="ARBA" id="ARBA00022622"/>
    </source>
</evidence>
<evidence type="ECO:0000256" key="7">
    <source>
        <dbReference type="ARBA" id="ARBA00022692"/>
    </source>
</evidence>
<evidence type="ECO:0000313" key="18">
    <source>
        <dbReference type="EMBL" id="KAH7309897.1"/>
    </source>
</evidence>
<feature type="transmembrane region" description="Helical" evidence="16">
    <location>
        <begin position="397"/>
        <end position="422"/>
    </location>
</feature>
<keyword evidence="14" id="KW-0479">Metal-binding</keyword>
<evidence type="ECO:0000256" key="1">
    <source>
        <dbReference type="ARBA" id="ARBA00004141"/>
    </source>
</evidence>
<keyword evidence="12" id="KW-0449">Lipoprotein</keyword>
<feature type="region of interest" description="Disordered" evidence="15">
    <location>
        <begin position="469"/>
        <end position="500"/>
    </location>
</feature>
<feature type="transmembrane region" description="Helical" evidence="16">
    <location>
        <begin position="362"/>
        <end position="385"/>
    </location>
</feature>
<feature type="region of interest" description="Disordered" evidence="15">
    <location>
        <begin position="513"/>
        <end position="564"/>
    </location>
</feature>
<evidence type="ECO:0000256" key="12">
    <source>
        <dbReference type="ARBA" id="ARBA00023288"/>
    </source>
</evidence>
<dbReference type="EMBL" id="JAGPNK010000013">
    <property type="protein sequence ID" value="KAH7309897.1"/>
    <property type="molecule type" value="Genomic_DNA"/>
</dbReference>
<comment type="similarity">
    <text evidence="4">Belongs to the RBT5 family.</text>
</comment>
<comment type="similarity">
    <text evidence="13">Belongs to the SAT4 family.</text>
</comment>
<keyword evidence="14" id="KW-0349">Heme</keyword>
<dbReference type="Pfam" id="PF20684">
    <property type="entry name" value="Fung_rhodopsin"/>
    <property type="match status" value="1"/>
</dbReference>
<dbReference type="PANTHER" id="PTHR33048:SF160">
    <property type="entry name" value="SAT4 FAMILY MEMBRANE PROTEIN"/>
    <property type="match status" value="1"/>
</dbReference>
<protein>
    <recommendedName>
        <fullName evidence="17">CFEM domain-containing protein</fullName>
    </recommendedName>
</protein>
<dbReference type="SMART" id="SM00747">
    <property type="entry name" value="CFEM"/>
    <property type="match status" value="1"/>
</dbReference>
<feature type="compositionally biased region" description="Basic and acidic residues" evidence="15">
    <location>
        <begin position="515"/>
        <end position="532"/>
    </location>
</feature>
<dbReference type="OrthoDB" id="2496787at2759"/>
<dbReference type="GO" id="GO:0005576">
    <property type="term" value="C:extracellular region"/>
    <property type="evidence" value="ECO:0007669"/>
    <property type="project" value="UniProtKB-SubCell"/>
</dbReference>
<evidence type="ECO:0000256" key="10">
    <source>
        <dbReference type="ARBA" id="ARBA00023136"/>
    </source>
</evidence>
<comment type="caution">
    <text evidence="18">The sequence shown here is derived from an EMBL/GenBank/DDBJ whole genome shotgun (WGS) entry which is preliminary data.</text>
</comment>
<feature type="domain" description="CFEM" evidence="17">
    <location>
        <begin position="105"/>
        <end position="217"/>
    </location>
</feature>
<feature type="region of interest" description="Disordered" evidence="15">
    <location>
        <begin position="94"/>
        <end position="123"/>
    </location>
</feature>
<feature type="disulfide bond" evidence="14">
    <location>
        <begin position="147"/>
        <end position="154"/>
    </location>
</feature>